<dbReference type="KEGG" id="pfy:PFICI_14832"/>
<dbReference type="InParanoid" id="W3WM51"/>
<dbReference type="STRING" id="1229662.W3WM51"/>
<dbReference type="HOGENOM" id="CLU_027100_0_0_1"/>
<feature type="transmembrane region" description="Helical" evidence="2">
    <location>
        <begin position="99"/>
        <end position="122"/>
    </location>
</feature>
<protein>
    <recommendedName>
        <fullName evidence="5">Fucose-specific lectin</fullName>
    </recommendedName>
</protein>
<evidence type="ECO:0008006" key="5">
    <source>
        <dbReference type="Google" id="ProtNLM"/>
    </source>
</evidence>
<reference evidence="4" key="1">
    <citation type="journal article" date="2015" name="BMC Genomics">
        <title>Genomic and transcriptomic analysis of the endophytic fungus Pestalotiopsis fici reveals its lifestyle and high potential for synthesis of natural products.</title>
        <authorList>
            <person name="Wang X."/>
            <person name="Zhang X."/>
            <person name="Liu L."/>
            <person name="Xiang M."/>
            <person name="Wang W."/>
            <person name="Sun X."/>
            <person name="Che Y."/>
            <person name="Guo L."/>
            <person name="Liu G."/>
            <person name="Guo L."/>
            <person name="Wang C."/>
            <person name="Yin W.B."/>
            <person name="Stadler M."/>
            <person name="Zhang X."/>
            <person name="Liu X."/>
        </authorList>
    </citation>
    <scope>NUCLEOTIDE SEQUENCE [LARGE SCALE GENOMIC DNA]</scope>
    <source>
        <strain evidence="4">W106-1 / CGMCC3.15140</strain>
    </source>
</reference>
<gene>
    <name evidence="3" type="ORF">PFICI_14832</name>
</gene>
<name>W3WM51_PESFW</name>
<proteinExistence type="predicted"/>
<evidence type="ECO:0000313" key="4">
    <source>
        <dbReference type="Proteomes" id="UP000030651"/>
    </source>
</evidence>
<dbReference type="eggNOG" id="ENOG502RQXA">
    <property type="taxonomic scope" value="Eukaryota"/>
</dbReference>
<organism evidence="3 4">
    <name type="scientific">Pestalotiopsis fici (strain W106-1 / CGMCC3.15140)</name>
    <dbReference type="NCBI Taxonomy" id="1229662"/>
    <lineage>
        <taxon>Eukaryota</taxon>
        <taxon>Fungi</taxon>
        <taxon>Dikarya</taxon>
        <taxon>Ascomycota</taxon>
        <taxon>Pezizomycotina</taxon>
        <taxon>Sordariomycetes</taxon>
        <taxon>Xylariomycetidae</taxon>
        <taxon>Amphisphaeriales</taxon>
        <taxon>Sporocadaceae</taxon>
        <taxon>Pestalotiopsis</taxon>
    </lineage>
</organism>
<dbReference type="EMBL" id="KI912121">
    <property type="protein sequence ID" value="ETS73886.1"/>
    <property type="molecule type" value="Genomic_DNA"/>
</dbReference>
<accession>W3WM51</accession>
<evidence type="ECO:0000256" key="1">
    <source>
        <dbReference type="SAM" id="MobiDB-lite"/>
    </source>
</evidence>
<feature type="region of interest" description="Disordered" evidence="1">
    <location>
        <begin position="72"/>
        <end position="93"/>
    </location>
</feature>
<dbReference type="RefSeq" id="XP_007841604.1">
    <property type="nucleotide sequence ID" value="XM_007843413.1"/>
</dbReference>
<dbReference type="AlphaFoldDB" id="W3WM51"/>
<dbReference type="SUPFAM" id="SSF89372">
    <property type="entry name" value="Fucose-specific lectin"/>
    <property type="match status" value="1"/>
</dbReference>
<dbReference type="Proteomes" id="UP000030651">
    <property type="component" value="Unassembled WGS sequence"/>
</dbReference>
<feature type="region of interest" description="Disordered" evidence="1">
    <location>
        <begin position="125"/>
        <end position="153"/>
    </location>
</feature>
<keyword evidence="2" id="KW-0472">Membrane</keyword>
<sequence>MASQGGGANYLHEQPGLEVNHHAGLEVDPRYAPRPESEGLQTVSYQQEKAYTGAGALPEYHTITTDAHTAALSNYDGQPPEVVPAKEGAGAGAGPKRKLTWIIVGAIIAVVVIVGAVVGGVVGSRAAKSSSSSHDDSTTSGNSSSSSTTNATSLENIRPLSRIAATGWRDGGVARIRIFYQGPDMKLRTSWYANNETSWSDPTILTELEYEPGTNTTLAASCSVETTSAVQYKMIYLDGNSTIRGHGFTEGRNDVQGERMIINDYPITVPSTSRLASYWPFVMAQNDGNNFQWIRYWGANGGPDDADAWWTNSTLNVIGSEGTGMVVVPSSAWYLDDGGFIYRRSDGKLKTYEVEKGSNNVTGLAWGDDELSYDIPSDTAIGSFVIARPDNSNNYTNTYILYQDDDGIIQVMWQDDESGWKGPSTYDAFNGADMGTDITCVTAAAWDGSGIEVTSNENLSRCYFQVSNQLREVSYDGTDWTDKGYLPIT</sequence>
<dbReference type="OrthoDB" id="3800077at2759"/>
<dbReference type="OMA" id="WFNSSIF"/>
<keyword evidence="4" id="KW-1185">Reference proteome</keyword>
<dbReference type="GeneID" id="19279845"/>
<evidence type="ECO:0000256" key="2">
    <source>
        <dbReference type="SAM" id="Phobius"/>
    </source>
</evidence>
<keyword evidence="2" id="KW-1133">Transmembrane helix</keyword>
<dbReference type="Gene3D" id="2.120.10.70">
    <property type="entry name" value="Fucose-specific lectin"/>
    <property type="match status" value="1"/>
</dbReference>
<keyword evidence="2" id="KW-0812">Transmembrane</keyword>
<evidence type="ECO:0000313" key="3">
    <source>
        <dbReference type="EMBL" id="ETS73886.1"/>
    </source>
</evidence>